<accession>A0A2W4UJQ3</accession>
<name>A0A2W4UJQ3_9CYAN</name>
<evidence type="ECO:0000313" key="2">
    <source>
        <dbReference type="Proteomes" id="UP000249354"/>
    </source>
</evidence>
<dbReference type="EMBL" id="QBMC01000030">
    <property type="protein sequence ID" value="PZO20374.1"/>
    <property type="molecule type" value="Genomic_DNA"/>
</dbReference>
<reference evidence="1 2" key="2">
    <citation type="submission" date="2018-06" db="EMBL/GenBank/DDBJ databases">
        <title>Metagenomic assembly of (sub)arctic Cyanobacteria and their associated microbiome from non-axenic cultures.</title>
        <authorList>
            <person name="Baurain D."/>
        </authorList>
    </citation>
    <scope>NUCLEOTIDE SEQUENCE [LARGE SCALE GENOMIC DNA]</scope>
    <source>
        <strain evidence="1">ULC129bin1</strain>
    </source>
</reference>
<dbReference type="Proteomes" id="UP000249354">
    <property type="component" value="Unassembled WGS sequence"/>
</dbReference>
<organism evidence="1 2">
    <name type="scientific">Leptolyngbya foveolarum</name>
    <dbReference type="NCBI Taxonomy" id="47253"/>
    <lineage>
        <taxon>Bacteria</taxon>
        <taxon>Bacillati</taxon>
        <taxon>Cyanobacteriota</taxon>
        <taxon>Cyanophyceae</taxon>
        <taxon>Leptolyngbyales</taxon>
        <taxon>Leptolyngbyaceae</taxon>
        <taxon>Leptolyngbya group</taxon>
        <taxon>Leptolyngbya</taxon>
    </lineage>
</organism>
<comment type="caution">
    <text evidence="1">The sequence shown here is derived from an EMBL/GenBank/DDBJ whole genome shotgun (WGS) entry which is preliminary data.</text>
</comment>
<reference evidence="2" key="1">
    <citation type="submission" date="2018-04" db="EMBL/GenBank/DDBJ databases">
        <authorList>
            <person name="Cornet L."/>
        </authorList>
    </citation>
    <scope>NUCLEOTIDE SEQUENCE [LARGE SCALE GENOMIC DNA]</scope>
</reference>
<gene>
    <name evidence="1" type="ORF">DCF25_06600</name>
</gene>
<proteinExistence type="predicted"/>
<evidence type="ECO:0008006" key="3">
    <source>
        <dbReference type="Google" id="ProtNLM"/>
    </source>
</evidence>
<protein>
    <recommendedName>
        <fullName evidence="3">HTH cro/C1-type domain-containing protein</fullName>
    </recommendedName>
</protein>
<sequence>MARIVWKMRQVMADRKITNRGLADQLKKHPTGISRLKGQDELPAIGSDEIERIRTAINELSSPDYGECKLSELVKIEEDLVSA</sequence>
<dbReference type="AlphaFoldDB" id="A0A2W4UJQ3"/>
<evidence type="ECO:0000313" key="1">
    <source>
        <dbReference type="EMBL" id="PZO20374.1"/>
    </source>
</evidence>